<dbReference type="EMBL" id="PPTF01000073">
    <property type="protein sequence ID" value="POA97440.1"/>
    <property type="molecule type" value="Genomic_DNA"/>
</dbReference>
<gene>
    <name evidence="3" type="ORF">C2134_16550</name>
</gene>
<dbReference type="SUPFAM" id="SSF51182">
    <property type="entry name" value="RmlC-like cupins"/>
    <property type="match status" value="1"/>
</dbReference>
<comment type="caution">
    <text evidence="3">The sequence shown here is derived from an EMBL/GenBank/DDBJ whole genome shotgun (WGS) entry which is preliminary data.</text>
</comment>
<dbReference type="InterPro" id="IPR014710">
    <property type="entry name" value="RmlC-like_jellyroll"/>
</dbReference>
<feature type="chain" id="PRO_5014386284" evidence="1">
    <location>
        <begin position="25"/>
        <end position="149"/>
    </location>
</feature>
<feature type="domain" description="Cupin type-2" evidence="2">
    <location>
        <begin position="68"/>
        <end position="136"/>
    </location>
</feature>
<proteinExistence type="predicted"/>
<feature type="signal peptide" evidence="1">
    <location>
        <begin position="1"/>
        <end position="24"/>
    </location>
</feature>
<keyword evidence="4" id="KW-1185">Reference proteome</keyword>
<name>A0A2K4MK51_9NEIS</name>
<reference evidence="3 4" key="1">
    <citation type="submission" date="2018-01" db="EMBL/GenBank/DDBJ databases">
        <title>Genomic Sequence of Chromobacterium MWU13-2610 from wild cranberry bogs within the Cape Cod National Seashore.</title>
        <authorList>
            <person name="O'Hara-Hanley K."/>
            <person name="Soby S."/>
            <person name="Harrison A."/>
        </authorList>
    </citation>
    <scope>NUCLEOTIDE SEQUENCE [LARGE SCALE GENOMIC DNA]</scope>
    <source>
        <strain evidence="3 4">MWU13-2610</strain>
    </source>
</reference>
<sequence>MSHSPFIALLLTSTLWLCAPLAQAASTEPAAGTESVRAEVLLKTSSSWDGKAYAAYPEGKPELTLLKITIPPHTSLPWHTHPMPNAAYVLSGSLTVQKKADGLQKQLRAGDTLPEMVGETHRGFTGDEAVELLVFYAGSPGMALSHQAD</sequence>
<dbReference type="InterPro" id="IPR013096">
    <property type="entry name" value="Cupin_2"/>
</dbReference>
<protein>
    <submittedName>
        <fullName evidence="3">Cupin</fullName>
    </submittedName>
</protein>
<evidence type="ECO:0000313" key="4">
    <source>
        <dbReference type="Proteomes" id="UP000236416"/>
    </source>
</evidence>
<dbReference type="InterPro" id="IPR011051">
    <property type="entry name" value="RmlC_Cupin_sf"/>
</dbReference>
<organism evidence="3 4">
    <name type="scientific">Chromobacterium sinusclupearum</name>
    <dbReference type="NCBI Taxonomy" id="2077146"/>
    <lineage>
        <taxon>Bacteria</taxon>
        <taxon>Pseudomonadati</taxon>
        <taxon>Pseudomonadota</taxon>
        <taxon>Betaproteobacteria</taxon>
        <taxon>Neisseriales</taxon>
        <taxon>Chromobacteriaceae</taxon>
        <taxon>Chromobacterium</taxon>
    </lineage>
</organism>
<evidence type="ECO:0000313" key="3">
    <source>
        <dbReference type="EMBL" id="POA97440.1"/>
    </source>
</evidence>
<dbReference type="CDD" id="cd02236">
    <property type="entry name" value="cupin_CV2614-like"/>
    <property type="match status" value="1"/>
</dbReference>
<evidence type="ECO:0000259" key="2">
    <source>
        <dbReference type="Pfam" id="PF07883"/>
    </source>
</evidence>
<dbReference type="Proteomes" id="UP000236416">
    <property type="component" value="Unassembled WGS sequence"/>
</dbReference>
<dbReference type="Pfam" id="PF07883">
    <property type="entry name" value="Cupin_2"/>
    <property type="match status" value="1"/>
</dbReference>
<dbReference type="AlphaFoldDB" id="A0A2K4MK51"/>
<keyword evidence="1" id="KW-0732">Signal</keyword>
<dbReference type="RefSeq" id="WP_103321225.1">
    <property type="nucleotide sequence ID" value="NZ_PPTF01000073.1"/>
</dbReference>
<accession>A0A2K4MK51</accession>
<dbReference type="Gene3D" id="2.60.120.10">
    <property type="entry name" value="Jelly Rolls"/>
    <property type="match status" value="1"/>
</dbReference>
<evidence type="ECO:0000256" key="1">
    <source>
        <dbReference type="SAM" id="SignalP"/>
    </source>
</evidence>